<name>A0AAD8P3C2_TARER</name>
<protein>
    <submittedName>
        <fullName evidence="2">Uncharacterized protein</fullName>
    </submittedName>
</protein>
<reference evidence="2" key="1">
    <citation type="journal article" date="2023" name="bioRxiv">
        <title>Improved chromosome-level genome assembly for marigold (Tagetes erecta).</title>
        <authorList>
            <person name="Jiang F."/>
            <person name="Yuan L."/>
            <person name="Wang S."/>
            <person name="Wang H."/>
            <person name="Xu D."/>
            <person name="Wang A."/>
            <person name="Fan W."/>
        </authorList>
    </citation>
    <scope>NUCLEOTIDE SEQUENCE</scope>
    <source>
        <strain evidence="2">WSJ</strain>
        <tissue evidence="2">Leaf</tissue>
    </source>
</reference>
<organism evidence="2 3">
    <name type="scientific">Tagetes erecta</name>
    <name type="common">African marigold</name>
    <dbReference type="NCBI Taxonomy" id="13708"/>
    <lineage>
        <taxon>Eukaryota</taxon>
        <taxon>Viridiplantae</taxon>
        <taxon>Streptophyta</taxon>
        <taxon>Embryophyta</taxon>
        <taxon>Tracheophyta</taxon>
        <taxon>Spermatophyta</taxon>
        <taxon>Magnoliopsida</taxon>
        <taxon>eudicotyledons</taxon>
        <taxon>Gunneridae</taxon>
        <taxon>Pentapetalae</taxon>
        <taxon>asterids</taxon>
        <taxon>campanulids</taxon>
        <taxon>Asterales</taxon>
        <taxon>Asteraceae</taxon>
        <taxon>Asteroideae</taxon>
        <taxon>Heliantheae alliance</taxon>
        <taxon>Tageteae</taxon>
        <taxon>Tagetes</taxon>
    </lineage>
</organism>
<comment type="caution">
    <text evidence="2">The sequence shown here is derived from an EMBL/GenBank/DDBJ whole genome shotgun (WGS) entry which is preliminary data.</text>
</comment>
<evidence type="ECO:0000313" key="3">
    <source>
        <dbReference type="Proteomes" id="UP001229421"/>
    </source>
</evidence>
<proteinExistence type="predicted"/>
<evidence type="ECO:0000313" key="2">
    <source>
        <dbReference type="EMBL" id="KAK1430639.1"/>
    </source>
</evidence>
<dbReference type="PANTHER" id="PTHR35704:SF1">
    <property type="entry name" value="OS02G0254600 PROTEIN"/>
    <property type="match status" value="1"/>
</dbReference>
<feature type="region of interest" description="Disordered" evidence="1">
    <location>
        <begin position="1"/>
        <end position="25"/>
    </location>
</feature>
<keyword evidence="3" id="KW-1185">Reference proteome</keyword>
<feature type="compositionally biased region" description="Basic and acidic residues" evidence="1">
    <location>
        <begin position="9"/>
        <end position="25"/>
    </location>
</feature>
<gene>
    <name evidence="2" type="ORF">QVD17_13530</name>
</gene>
<dbReference type="Proteomes" id="UP001229421">
    <property type="component" value="Unassembled WGS sequence"/>
</dbReference>
<dbReference type="EMBL" id="JAUHHV010000003">
    <property type="protein sequence ID" value="KAK1430639.1"/>
    <property type="molecule type" value="Genomic_DNA"/>
</dbReference>
<sequence length="105" mass="12199">MGNYMDTCIQREEKPQVNDEKVEQGSEKVKGNCGMESCRMRVKLVLTKDELEWLLLQMKNSNLEGKRLEDVLGEIEKSRVNGKKWKPSLESIIETPEVHHHMSRS</sequence>
<accession>A0AAD8P3C2</accession>
<dbReference type="PANTHER" id="PTHR35704">
    <property type="entry name" value="OS02G0254600 PROTEIN"/>
    <property type="match status" value="1"/>
</dbReference>
<evidence type="ECO:0000256" key="1">
    <source>
        <dbReference type="SAM" id="MobiDB-lite"/>
    </source>
</evidence>
<dbReference type="AlphaFoldDB" id="A0AAD8P3C2"/>